<dbReference type="AlphaFoldDB" id="A0A0P7AYZ3"/>
<comment type="caution">
    <text evidence="1">The sequence shown here is derived from an EMBL/GenBank/DDBJ whole genome shotgun (WGS) entry which is preliminary data.</text>
</comment>
<gene>
    <name evidence="1" type="ORF">I595_367</name>
</gene>
<proteinExistence type="predicted"/>
<reference evidence="1 2" key="1">
    <citation type="submission" date="2015-09" db="EMBL/GenBank/DDBJ databases">
        <title>Genome sequence of the marine flavobacterium Croceitalea dokdonensis DOKDO 023 that contains proton- and sodium-pumping rhodopsins.</title>
        <authorList>
            <person name="Kwon S.-K."/>
            <person name="Lee H.K."/>
            <person name="Kwak M.-J."/>
            <person name="Kim J.F."/>
        </authorList>
    </citation>
    <scope>NUCLEOTIDE SEQUENCE [LARGE SCALE GENOMIC DNA]</scope>
    <source>
        <strain evidence="1 2">DOKDO 023</strain>
    </source>
</reference>
<evidence type="ECO:0000313" key="1">
    <source>
        <dbReference type="EMBL" id="KPM33464.1"/>
    </source>
</evidence>
<dbReference type="EMBL" id="LDJX01000001">
    <property type="protein sequence ID" value="KPM33464.1"/>
    <property type="molecule type" value="Genomic_DNA"/>
</dbReference>
<evidence type="ECO:0000313" key="2">
    <source>
        <dbReference type="Proteomes" id="UP000050280"/>
    </source>
</evidence>
<dbReference type="Proteomes" id="UP000050280">
    <property type="component" value="Unassembled WGS sequence"/>
</dbReference>
<sequence>MTQTADKSNSHPTLVWRLKIRNWLLTVSIPKKNIAILVYTQKTFMASYP</sequence>
<keyword evidence="2" id="KW-1185">Reference proteome</keyword>
<organism evidence="1 2">
    <name type="scientific">Croceitalea dokdonensis DOKDO 023</name>
    <dbReference type="NCBI Taxonomy" id="1300341"/>
    <lineage>
        <taxon>Bacteria</taxon>
        <taxon>Pseudomonadati</taxon>
        <taxon>Bacteroidota</taxon>
        <taxon>Flavobacteriia</taxon>
        <taxon>Flavobacteriales</taxon>
        <taxon>Flavobacteriaceae</taxon>
        <taxon>Croceitalea</taxon>
    </lineage>
</organism>
<protein>
    <submittedName>
        <fullName evidence="1">Uncharacterized protein</fullName>
    </submittedName>
</protein>
<accession>A0A0P7AYZ3</accession>
<name>A0A0P7AYZ3_9FLAO</name>